<evidence type="ECO:0000313" key="2">
    <source>
        <dbReference type="WBParaSite" id="PS1159_v2.g3014.t1"/>
    </source>
</evidence>
<name>A0AC35GB39_9BILA</name>
<sequence length="96" mass="11227">MSAAKHWTILKNWENKGVICLQIFNRICDGEAFIRETSMIEAITLPKSTNKKRGTFYAPSNSWSQEKRQIYGVHNLKRAYKIFKNERIVPFYGNEA</sequence>
<accession>A0AC35GB39</accession>
<organism evidence="1 2">
    <name type="scientific">Panagrolaimus sp. PS1159</name>
    <dbReference type="NCBI Taxonomy" id="55785"/>
    <lineage>
        <taxon>Eukaryota</taxon>
        <taxon>Metazoa</taxon>
        <taxon>Ecdysozoa</taxon>
        <taxon>Nematoda</taxon>
        <taxon>Chromadorea</taxon>
        <taxon>Rhabditida</taxon>
        <taxon>Tylenchina</taxon>
        <taxon>Panagrolaimomorpha</taxon>
        <taxon>Panagrolaimoidea</taxon>
        <taxon>Panagrolaimidae</taxon>
        <taxon>Panagrolaimus</taxon>
    </lineage>
</organism>
<dbReference type="Proteomes" id="UP000887580">
    <property type="component" value="Unplaced"/>
</dbReference>
<protein>
    <submittedName>
        <fullName evidence="2">Uncharacterized protein</fullName>
    </submittedName>
</protein>
<proteinExistence type="predicted"/>
<evidence type="ECO:0000313" key="1">
    <source>
        <dbReference type="Proteomes" id="UP000887580"/>
    </source>
</evidence>
<dbReference type="WBParaSite" id="PS1159_v2.g3014.t1">
    <property type="protein sequence ID" value="PS1159_v2.g3014.t1"/>
    <property type="gene ID" value="PS1159_v2.g3014"/>
</dbReference>
<reference evidence="2" key="1">
    <citation type="submission" date="2022-11" db="UniProtKB">
        <authorList>
            <consortium name="WormBaseParasite"/>
        </authorList>
    </citation>
    <scope>IDENTIFICATION</scope>
</reference>